<keyword evidence="1" id="KW-0479">Metal-binding</keyword>
<feature type="region of interest" description="Disordered" evidence="2">
    <location>
        <begin position="142"/>
        <end position="183"/>
    </location>
</feature>
<evidence type="ECO:0000313" key="6">
    <source>
        <dbReference type="Proteomes" id="UP001151287"/>
    </source>
</evidence>
<dbReference type="PROSITE" id="PS50089">
    <property type="entry name" value="ZF_RING_2"/>
    <property type="match status" value="1"/>
</dbReference>
<keyword evidence="6" id="KW-1185">Reference proteome</keyword>
<dbReference type="OrthoDB" id="8062037at2759"/>
<dbReference type="PANTHER" id="PTHR47035:SF3">
    <property type="entry name" value="OS11G0150450 PROTEIN"/>
    <property type="match status" value="1"/>
</dbReference>
<evidence type="ECO:0000259" key="4">
    <source>
        <dbReference type="PROSITE" id="PS50089"/>
    </source>
</evidence>
<dbReference type="InterPro" id="IPR001841">
    <property type="entry name" value="Znf_RING"/>
</dbReference>
<dbReference type="PANTHER" id="PTHR47035">
    <property type="entry name" value="OS11G0150450 PROTEIN"/>
    <property type="match status" value="1"/>
</dbReference>
<comment type="caution">
    <text evidence="5">The sequence shown here is derived from an EMBL/GenBank/DDBJ whole genome shotgun (WGS) entry which is preliminary data.</text>
</comment>
<name>A0A9Q0C2W6_9POAL</name>
<evidence type="ECO:0000256" key="3">
    <source>
        <dbReference type="SAM" id="Phobius"/>
    </source>
</evidence>
<evidence type="ECO:0000313" key="5">
    <source>
        <dbReference type="EMBL" id="KAJ1686288.1"/>
    </source>
</evidence>
<keyword evidence="3" id="KW-1133">Transmembrane helix</keyword>
<keyword evidence="3" id="KW-0472">Membrane</keyword>
<proteinExistence type="predicted"/>
<dbReference type="EMBL" id="JAMQYH010000005">
    <property type="protein sequence ID" value="KAJ1686288.1"/>
    <property type="molecule type" value="Genomic_DNA"/>
</dbReference>
<dbReference type="InterPro" id="IPR013083">
    <property type="entry name" value="Znf_RING/FYVE/PHD"/>
</dbReference>
<feature type="compositionally biased region" description="Polar residues" evidence="2">
    <location>
        <begin position="145"/>
        <end position="183"/>
    </location>
</feature>
<dbReference type="InterPro" id="IPR053070">
    <property type="entry name" value="RING-type_E3_ubiquitin-ligase"/>
</dbReference>
<dbReference type="CDD" id="cd16461">
    <property type="entry name" value="RING-H2_EL5-like"/>
    <property type="match status" value="1"/>
</dbReference>
<dbReference type="Pfam" id="PF13639">
    <property type="entry name" value="zf-RING_2"/>
    <property type="match status" value="1"/>
</dbReference>
<keyword evidence="3" id="KW-0812">Transmembrane</keyword>
<evidence type="ECO:0000256" key="1">
    <source>
        <dbReference type="PROSITE-ProRule" id="PRU00175"/>
    </source>
</evidence>
<dbReference type="Proteomes" id="UP001151287">
    <property type="component" value="Unassembled WGS sequence"/>
</dbReference>
<dbReference type="Gene3D" id="3.30.40.10">
    <property type="entry name" value="Zinc/RING finger domain, C3HC4 (zinc finger)"/>
    <property type="match status" value="1"/>
</dbReference>
<sequence>MMSPGLNLVMTVIGFAVSTMFIVFVCTRLICARIHLRNSRIAFATASGSDLSLVERGLHGVEPAVVAGFPTLKFGDFSESGQDRQCTICLADYQEKDILRLFPYCGHSFHVACIDIWLKQNFTCPICRISLRDSSDKKRAFLPSFHSTPNNQEIRPVQTGQVRGEQSLSIGENETGSKHTGSS</sequence>
<feature type="transmembrane region" description="Helical" evidence="3">
    <location>
        <begin position="6"/>
        <end position="31"/>
    </location>
</feature>
<accession>A0A9Q0C2W6</accession>
<keyword evidence="1" id="KW-0863">Zinc-finger</keyword>
<dbReference type="SMART" id="SM00184">
    <property type="entry name" value="RING"/>
    <property type="match status" value="1"/>
</dbReference>
<dbReference type="GO" id="GO:0008270">
    <property type="term" value="F:zinc ion binding"/>
    <property type="evidence" value="ECO:0007669"/>
    <property type="project" value="UniProtKB-KW"/>
</dbReference>
<organism evidence="5 6">
    <name type="scientific">Rhynchospora breviuscula</name>
    <dbReference type="NCBI Taxonomy" id="2022672"/>
    <lineage>
        <taxon>Eukaryota</taxon>
        <taxon>Viridiplantae</taxon>
        <taxon>Streptophyta</taxon>
        <taxon>Embryophyta</taxon>
        <taxon>Tracheophyta</taxon>
        <taxon>Spermatophyta</taxon>
        <taxon>Magnoliopsida</taxon>
        <taxon>Liliopsida</taxon>
        <taxon>Poales</taxon>
        <taxon>Cyperaceae</taxon>
        <taxon>Cyperoideae</taxon>
        <taxon>Rhynchosporeae</taxon>
        <taxon>Rhynchospora</taxon>
    </lineage>
</organism>
<evidence type="ECO:0000256" key="2">
    <source>
        <dbReference type="SAM" id="MobiDB-lite"/>
    </source>
</evidence>
<dbReference type="AlphaFoldDB" id="A0A9Q0C2W6"/>
<keyword evidence="1" id="KW-0862">Zinc</keyword>
<feature type="domain" description="RING-type" evidence="4">
    <location>
        <begin position="86"/>
        <end position="128"/>
    </location>
</feature>
<gene>
    <name evidence="5" type="ORF">LUZ63_017678</name>
</gene>
<reference evidence="5" key="1">
    <citation type="journal article" date="2022" name="Cell">
        <title>Repeat-based holocentromeres influence genome architecture and karyotype evolution.</title>
        <authorList>
            <person name="Hofstatter P.G."/>
            <person name="Thangavel G."/>
            <person name="Lux T."/>
            <person name="Neumann P."/>
            <person name="Vondrak T."/>
            <person name="Novak P."/>
            <person name="Zhang M."/>
            <person name="Costa L."/>
            <person name="Castellani M."/>
            <person name="Scott A."/>
            <person name="Toegelov H."/>
            <person name="Fuchs J."/>
            <person name="Mata-Sucre Y."/>
            <person name="Dias Y."/>
            <person name="Vanzela A.L.L."/>
            <person name="Huettel B."/>
            <person name="Almeida C.C.S."/>
            <person name="Simkova H."/>
            <person name="Souza G."/>
            <person name="Pedrosa-Harand A."/>
            <person name="Macas J."/>
            <person name="Mayer K.F.X."/>
            <person name="Houben A."/>
            <person name="Marques A."/>
        </authorList>
    </citation>
    <scope>NUCLEOTIDE SEQUENCE</scope>
    <source>
        <strain evidence="5">RhyBre1mFocal</strain>
    </source>
</reference>
<dbReference type="SUPFAM" id="SSF57850">
    <property type="entry name" value="RING/U-box"/>
    <property type="match status" value="1"/>
</dbReference>
<protein>
    <recommendedName>
        <fullName evidence="4">RING-type domain-containing protein</fullName>
    </recommendedName>
</protein>